<name>A0AAU9ENH5_9BACT</name>
<evidence type="ECO:0000256" key="5">
    <source>
        <dbReference type="ARBA" id="ARBA00022989"/>
    </source>
</evidence>
<evidence type="ECO:0000256" key="4">
    <source>
        <dbReference type="ARBA" id="ARBA00022692"/>
    </source>
</evidence>
<dbReference type="PANTHER" id="PTHR43163">
    <property type="entry name" value="DIPEPTIDE TRANSPORT SYSTEM PERMEASE PROTEIN DPPB-RELATED"/>
    <property type="match status" value="1"/>
</dbReference>
<keyword evidence="6 7" id="KW-0472">Membrane</keyword>
<accession>A0AAU9ENH5</accession>
<evidence type="ECO:0000256" key="7">
    <source>
        <dbReference type="SAM" id="Phobius"/>
    </source>
</evidence>
<keyword evidence="2" id="KW-0813">Transport</keyword>
<dbReference type="EMBL" id="AP028679">
    <property type="protein sequence ID" value="BEQ16619.1"/>
    <property type="molecule type" value="Genomic_DNA"/>
</dbReference>
<proteinExistence type="predicted"/>
<organism evidence="10 11">
    <name type="scientific">Desulfoferula mesophila</name>
    <dbReference type="NCBI Taxonomy" id="3058419"/>
    <lineage>
        <taxon>Bacteria</taxon>
        <taxon>Pseudomonadati</taxon>
        <taxon>Thermodesulfobacteriota</taxon>
        <taxon>Desulfarculia</taxon>
        <taxon>Desulfarculales</taxon>
        <taxon>Desulfarculaceae</taxon>
        <taxon>Desulfoferula</taxon>
    </lineage>
</organism>
<evidence type="ECO:0000313" key="11">
    <source>
        <dbReference type="Proteomes" id="UP001366166"/>
    </source>
</evidence>
<comment type="subcellular location">
    <subcellularLocation>
        <location evidence="1">Cell membrane</location>
        <topology evidence="1">Multi-pass membrane protein</topology>
    </subcellularLocation>
</comment>
<evidence type="ECO:0000259" key="9">
    <source>
        <dbReference type="Pfam" id="PF19300"/>
    </source>
</evidence>
<dbReference type="Gene3D" id="1.10.3720.10">
    <property type="entry name" value="MetI-like"/>
    <property type="match status" value="1"/>
</dbReference>
<feature type="transmembrane region" description="Helical" evidence="7">
    <location>
        <begin position="285"/>
        <end position="307"/>
    </location>
</feature>
<evidence type="ECO:0000256" key="2">
    <source>
        <dbReference type="ARBA" id="ARBA00022448"/>
    </source>
</evidence>
<dbReference type="AlphaFoldDB" id="A0AAU9ENH5"/>
<dbReference type="SUPFAM" id="SSF161098">
    <property type="entry name" value="MetI-like"/>
    <property type="match status" value="1"/>
</dbReference>
<evidence type="ECO:0000256" key="3">
    <source>
        <dbReference type="ARBA" id="ARBA00022475"/>
    </source>
</evidence>
<dbReference type="KEGG" id="dmp:FAK_36850"/>
<protein>
    <submittedName>
        <fullName evidence="10">Peptide ABC transporter permease</fullName>
    </submittedName>
</protein>
<feature type="transmembrane region" description="Helical" evidence="7">
    <location>
        <begin position="9"/>
        <end position="30"/>
    </location>
</feature>
<dbReference type="Pfam" id="PF00528">
    <property type="entry name" value="BPD_transp_1"/>
    <property type="match status" value="1"/>
</dbReference>
<dbReference type="Pfam" id="PF19300">
    <property type="entry name" value="BPD_transp_1_N"/>
    <property type="match status" value="1"/>
</dbReference>
<evidence type="ECO:0000259" key="8">
    <source>
        <dbReference type="Pfam" id="PF00528"/>
    </source>
</evidence>
<dbReference type="RefSeq" id="WP_338602712.1">
    <property type="nucleotide sequence ID" value="NZ_AP028679.1"/>
</dbReference>
<reference evidence="11" key="1">
    <citation type="journal article" date="2023" name="Arch. Microbiol.">
        <title>Desulfoferula mesophilus gen. nov. sp. nov., a mesophilic sulfate-reducing bacterium isolated from a brackish lake sediment.</title>
        <authorList>
            <person name="Watanabe T."/>
            <person name="Yabe T."/>
            <person name="Tsuji J.M."/>
            <person name="Fukui M."/>
        </authorList>
    </citation>
    <scope>NUCLEOTIDE SEQUENCE [LARGE SCALE GENOMIC DNA]</scope>
    <source>
        <strain evidence="11">12FAK</strain>
    </source>
</reference>
<feature type="transmembrane region" description="Helical" evidence="7">
    <location>
        <begin position="95"/>
        <end position="123"/>
    </location>
</feature>
<keyword evidence="4 7" id="KW-0812">Transmembrane</keyword>
<keyword evidence="3" id="KW-1003">Cell membrane</keyword>
<keyword evidence="11" id="KW-1185">Reference proteome</keyword>
<feature type="domain" description="ABC transmembrane type-1" evidence="8">
    <location>
        <begin position="114"/>
        <end position="312"/>
    </location>
</feature>
<sequence>MLKFVIKRVIYLIPTLLLVAAMVFMLIHMIPGDPAAVILGPDATAEDVASVRTALGLDRPLYEQFGLWLGNVVRGDFGVSIHSKRPVIDSIGERFPVTLCLTTLALIFALVVALPSGVLAAVYHNTNKDYLFMIGTILGVSIPGFWLGLMSLLVFSVQLGWFPSTGFVPMWEEFWEGLRYMILPAITLGLFMAAVVARMVRSSMLEVLRLEYVTHARAKGLSEWKVITKHALKNAFAPTLTTIGIQYGMLLGGAVVTETVFSLPGLGKYLVVSIYMRDYPVVQGCILFIALVYVLINTIVDLLYGYFDPRVQYS</sequence>
<keyword evidence="5 7" id="KW-1133">Transmembrane helix</keyword>
<dbReference type="InterPro" id="IPR045621">
    <property type="entry name" value="BPD_transp_1_N"/>
</dbReference>
<feature type="transmembrane region" description="Helical" evidence="7">
    <location>
        <begin position="130"/>
        <end position="157"/>
    </location>
</feature>
<dbReference type="CDD" id="cd06261">
    <property type="entry name" value="TM_PBP2"/>
    <property type="match status" value="1"/>
</dbReference>
<dbReference type="GO" id="GO:0005886">
    <property type="term" value="C:plasma membrane"/>
    <property type="evidence" value="ECO:0007669"/>
    <property type="project" value="UniProtKB-SubCell"/>
</dbReference>
<dbReference type="PANTHER" id="PTHR43163:SF6">
    <property type="entry name" value="DIPEPTIDE TRANSPORT SYSTEM PERMEASE PROTEIN DPPB-RELATED"/>
    <property type="match status" value="1"/>
</dbReference>
<evidence type="ECO:0000256" key="1">
    <source>
        <dbReference type="ARBA" id="ARBA00004651"/>
    </source>
</evidence>
<feature type="transmembrane region" description="Helical" evidence="7">
    <location>
        <begin position="177"/>
        <end position="200"/>
    </location>
</feature>
<dbReference type="Proteomes" id="UP001366166">
    <property type="component" value="Chromosome"/>
</dbReference>
<gene>
    <name evidence="10" type="ORF">FAK_36850</name>
</gene>
<evidence type="ECO:0000313" key="10">
    <source>
        <dbReference type="EMBL" id="BEQ16619.1"/>
    </source>
</evidence>
<evidence type="ECO:0000256" key="6">
    <source>
        <dbReference type="ARBA" id="ARBA00023136"/>
    </source>
</evidence>
<dbReference type="InterPro" id="IPR000515">
    <property type="entry name" value="MetI-like"/>
</dbReference>
<feature type="domain" description="ABC transporter type 1 GsiC-like N-terminal" evidence="9">
    <location>
        <begin position="1"/>
        <end position="102"/>
    </location>
</feature>
<dbReference type="InterPro" id="IPR035906">
    <property type="entry name" value="MetI-like_sf"/>
</dbReference>
<dbReference type="GO" id="GO:0055085">
    <property type="term" value="P:transmembrane transport"/>
    <property type="evidence" value="ECO:0007669"/>
    <property type="project" value="InterPro"/>
</dbReference>